<dbReference type="RefSeq" id="XP_033682537.1">
    <property type="nucleotide sequence ID" value="XM_033833538.1"/>
</dbReference>
<organism evidence="5 6">
    <name type="scientific">Trematosphaeria pertusa</name>
    <dbReference type="NCBI Taxonomy" id="390896"/>
    <lineage>
        <taxon>Eukaryota</taxon>
        <taxon>Fungi</taxon>
        <taxon>Dikarya</taxon>
        <taxon>Ascomycota</taxon>
        <taxon>Pezizomycotina</taxon>
        <taxon>Dothideomycetes</taxon>
        <taxon>Pleosporomycetidae</taxon>
        <taxon>Pleosporales</taxon>
        <taxon>Massarineae</taxon>
        <taxon>Trematosphaeriaceae</taxon>
        <taxon>Trematosphaeria</taxon>
    </lineage>
</organism>
<evidence type="ECO:0000259" key="4">
    <source>
        <dbReference type="Pfam" id="PF22893"/>
    </source>
</evidence>
<evidence type="ECO:0000256" key="1">
    <source>
        <dbReference type="SAM" id="Coils"/>
    </source>
</evidence>
<evidence type="ECO:0000256" key="2">
    <source>
        <dbReference type="SAM" id="MobiDB-lite"/>
    </source>
</evidence>
<dbReference type="EMBL" id="ML987197">
    <property type="protein sequence ID" value="KAF2247533.1"/>
    <property type="molecule type" value="Genomic_DNA"/>
</dbReference>
<evidence type="ECO:0000313" key="5">
    <source>
        <dbReference type="EMBL" id="KAF2247533.1"/>
    </source>
</evidence>
<evidence type="ECO:0000313" key="6">
    <source>
        <dbReference type="Proteomes" id="UP000800094"/>
    </source>
</evidence>
<dbReference type="OrthoDB" id="1577640at2759"/>
<feature type="domain" description="Ubiquitin-like" evidence="4">
    <location>
        <begin position="297"/>
        <end position="358"/>
    </location>
</feature>
<dbReference type="InterPro" id="IPR054464">
    <property type="entry name" value="ULD_fung"/>
</dbReference>
<feature type="region of interest" description="Disordered" evidence="2">
    <location>
        <begin position="210"/>
        <end position="245"/>
    </location>
</feature>
<keyword evidence="6" id="KW-1185">Reference proteome</keyword>
<evidence type="ECO:0000259" key="3">
    <source>
        <dbReference type="Pfam" id="PF17111"/>
    </source>
</evidence>
<proteinExistence type="predicted"/>
<dbReference type="GeneID" id="54586868"/>
<sequence length="402" mass="45013">MSDPLSVTASVLAVATAAFQVAKALNELAEGIGSAGAEVRFYANELDSFAKLLRVIETHVSDREDEASAVEHGLLLEIVGVCKRTLEPIKSVQTKLSPLLERYRDSHSKLRSFGLRIWWIFSKKGEMLFYRGALRRQHELLDTTLSSMILKATSTRDKSPRNIQNIYVLQLSVENSVTNIKATLREPAQLRIEMESQPISSSERLLTADGGHQDRAMAETEPPQSPVAAGPGDQNGPETTIANPPIRRDTILGLVVRAPQAPETDPEVDPEVDAALEGLGVEETLDAHFQESAQEFWEDMRAVSRKVLRYASEDMVKFLSKVSPKTEVYDFDIIGPQGQILMPQYWSRVVQPGWSIELLFHESNLNLSSMTKRRLRLKEELEDLQQELEYKKAMDALNGGDW</sequence>
<keyword evidence="1" id="KW-0175">Coiled coil</keyword>
<feature type="domain" description="Azaphilone pigments biosynthesis cluster protein L N-terminal" evidence="3">
    <location>
        <begin position="3"/>
        <end position="97"/>
    </location>
</feature>
<protein>
    <submittedName>
        <fullName evidence="5">Uncharacterized protein</fullName>
    </submittedName>
</protein>
<reference evidence="5" key="1">
    <citation type="journal article" date="2020" name="Stud. Mycol.">
        <title>101 Dothideomycetes genomes: a test case for predicting lifestyles and emergence of pathogens.</title>
        <authorList>
            <person name="Haridas S."/>
            <person name="Albert R."/>
            <person name="Binder M."/>
            <person name="Bloem J."/>
            <person name="Labutti K."/>
            <person name="Salamov A."/>
            <person name="Andreopoulos B."/>
            <person name="Baker S."/>
            <person name="Barry K."/>
            <person name="Bills G."/>
            <person name="Bluhm B."/>
            <person name="Cannon C."/>
            <person name="Castanera R."/>
            <person name="Culley D."/>
            <person name="Daum C."/>
            <person name="Ezra D."/>
            <person name="Gonzalez J."/>
            <person name="Henrissat B."/>
            <person name="Kuo A."/>
            <person name="Liang C."/>
            <person name="Lipzen A."/>
            <person name="Lutzoni F."/>
            <person name="Magnuson J."/>
            <person name="Mondo S."/>
            <person name="Nolan M."/>
            <person name="Ohm R."/>
            <person name="Pangilinan J."/>
            <person name="Park H.-J."/>
            <person name="Ramirez L."/>
            <person name="Alfaro M."/>
            <person name="Sun H."/>
            <person name="Tritt A."/>
            <person name="Yoshinaga Y."/>
            <person name="Zwiers L.-H."/>
            <person name="Turgeon B."/>
            <person name="Goodwin S."/>
            <person name="Spatafora J."/>
            <person name="Crous P."/>
            <person name="Grigoriev I."/>
        </authorList>
    </citation>
    <scope>NUCLEOTIDE SEQUENCE</scope>
    <source>
        <strain evidence="5">CBS 122368</strain>
    </source>
</reference>
<name>A0A6A6IDF2_9PLEO</name>
<feature type="coiled-coil region" evidence="1">
    <location>
        <begin position="367"/>
        <end position="394"/>
    </location>
</feature>
<dbReference type="Pfam" id="PF22893">
    <property type="entry name" value="ULD_2"/>
    <property type="match status" value="1"/>
</dbReference>
<dbReference type="Pfam" id="PF17111">
    <property type="entry name" value="PigL_N"/>
    <property type="match status" value="1"/>
</dbReference>
<gene>
    <name evidence="5" type="ORF">BU26DRAFT_566502</name>
</gene>
<dbReference type="Proteomes" id="UP000800094">
    <property type="component" value="Unassembled WGS sequence"/>
</dbReference>
<dbReference type="AlphaFoldDB" id="A0A6A6IDF2"/>
<dbReference type="InterPro" id="IPR031348">
    <property type="entry name" value="PigL_N"/>
</dbReference>
<accession>A0A6A6IDF2</accession>